<dbReference type="GO" id="GO:0003676">
    <property type="term" value="F:nucleic acid binding"/>
    <property type="evidence" value="ECO:0007669"/>
    <property type="project" value="InterPro"/>
</dbReference>
<reference evidence="3" key="1">
    <citation type="submission" date="2015-05" db="EMBL/GenBank/DDBJ databases">
        <authorList>
            <person name="Urmite Genomes"/>
        </authorList>
    </citation>
    <scope>NUCLEOTIDE SEQUENCE [LARGE SCALE GENOMIC DNA]</scope>
    <source>
        <strain evidence="3">LF1</strain>
    </source>
</reference>
<protein>
    <submittedName>
        <fullName evidence="2">Putative ribonuclease H</fullName>
    </submittedName>
</protein>
<dbReference type="Gene3D" id="3.30.420.10">
    <property type="entry name" value="Ribonuclease H-like superfamily/Ribonuclease H"/>
    <property type="match status" value="1"/>
</dbReference>
<dbReference type="PANTHER" id="PTHR46387:SF2">
    <property type="entry name" value="RIBONUCLEASE HI"/>
    <property type="match status" value="1"/>
</dbReference>
<dbReference type="STRING" id="1499688.BN000_03850"/>
<evidence type="ECO:0000313" key="3">
    <source>
        <dbReference type="Proteomes" id="UP000199087"/>
    </source>
</evidence>
<dbReference type="RefSeq" id="WP_090636973.1">
    <property type="nucleotide sequence ID" value="NZ_CVRB01000004.1"/>
</dbReference>
<evidence type="ECO:0000259" key="1">
    <source>
        <dbReference type="PROSITE" id="PS50879"/>
    </source>
</evidence>
<dbReference type="PROSITE" id="PS50879">
    <property type="entry name" value="RNASE_H_1"/>
    <property type="match status" value="1"/>
</dbReference>
<dbReference type="Pfam" id="PF13456">
    <property type="entry name" value="RVT_3"/>
    <property type="match status" value="1"/>
</dbReference>
<dbReference type="SUPFAM" id="SSF53098">
    <property type="entry name" value="Ribonuclease H-like"/>
    <property type="match status" value="1"/>
</dbReference>
<dbReference type="EMBL" id="CVRB01000004">
    <property type="protein sequence ID" value="CRK83855.1"/>
    <property type="molecule type" value="Genomic_DNA"/>
</dbReference>
<sequence>MKYKLEWKYKIKGSEKVQVSTEWVSGEVALQMGEELEKQGNITELFFYDEIGTSWILKELKKLVVEIEEDPHEMIVYFDGGFQKETNKAGLGAVVFFKQGKKKYRIRANESFDELESNNEAEYAALYYALNIIEDLGVQHIPCEFKGDSQGILKQLEGEWPCYEDVLNRWLDRIEEKIKALGIKPKFTVIPRKDNKEADKLATQALEGKEIFAKTLIL</sequence>
<proteinExistence type="predicted"/>
<accession>A0A0U1P0P0</accession>
<dbReference type="InterPro" id="IPR012337">
    <property type="entry name" value="RNaseH-like_sf"/>
</dbReference>
<dbReference type="NCBIfam" id="NF005822">
    <property type="entry name" value="PRK07708.1"/>
    <property type="match status" value="1"/>
</dbReference>
<dbReference type="AlphaFoldDB" id="A0A0U1P0P0"/>
<dbReference type="CDD" id="cd09279">
    <property type="entry name" value="RNase_HI_like"/>
    <property type="match status" value="1"/>
</dbReference>
<keyword evidence="3" id="KW-1185">Reference proteome</keyword>
<gene>
    <name evidence="2" type="ORF">BN000_03850</name>
</gene>
<dbReference type="Proteomes" id="UP000199087">
    <property type="component" value="Unassembled WGS sequence"/>
</dbReference>
<feature type="domain" description="RNase H type-1" evidence="1">
    <location>
        <begin position="70"/>
        <end position="207"/>
    </location>
</feature>
<dbReference type="GO" id="GO:0004523">
    <property type="term" value="F:RNA-DNA hybrid ribonuclease activity"/>
    <property type="evidence" value="ECO:0007669"/>
    <property type="project" value="InterPro"/>
</dbReference>
<organism evidence="2 3">
    <name type="scientific">Neobacillus massiliamazoniensis</name>
    <dbReference type="NCBI Taxonomy" id="1499688"/>
    <lineage>
        <taxon>Bacteria</taxon>
        <taxon>Bacillati</taxon>
        <taxon>Bacillota</taxon>
        <taxon>Bacilli</taxon>
        <taxon>Bacillales</taxon>
        <taxon>Bacillaceae</taxon>
        <taxon>Neobacillus</taxon>
    </lineage>
</organism>
<dbReference type="InterPro" id="IPR036397">
    <property type="entry name" value="RNaseH_sf"/>
</dbReference>
<name>A0A0U1P0P0_9BACI</name>
<dbReference type="PANTHER" id="PTHR46387">
    <property type="entry name" value="POLYNUCLEOTIDYL TRANSFERASE, RIBONUCLEASE H-LIKE SUPERFAMILY PROTEIN"/>
    <property type="match status" value="1"/>
</dbReference>
<dbReference type="InterPro" id="IPR002156">
    <property type="entry name" value="RNaseH_domain"/>
</dbReference>
<evidence type="ECO:0000313" key="2">
    <source>
        <dbReference type="EMBL" id="CRK83855.1"/>
    </source>
</evidence>
<dbReference type="OrthoDB" id="2680098at2"/>